<dbReference type="PANTHER" id="PTHR15323">
    <property type="entry name" value="D123 PROTEIN"/>
    <property type="match status" value="1"/>
</dbReference>
<reference evidence="3" key="1">
    <citation type="journal article" date="2023" name="PhytoFront">
        <title>Draft Genome Resources of Seven Strains of Tilletia horrida, Causal Agent of Kernel Smut of Rice.</title>
        <authorList>
            <person name="Khanal S."/>
            <person name="Antony Babu S."/>
            <person name="Zhou X.G."/>
        </authorList>
    </citation>
    <scope>NUCLEOTIDE SEQUENCE</scope>
    <source>
        <strain evidence="3">TX6</strain>
    </source>
</reference>
<feature type="region of interest" description="Disordered" evidence="2">
    <location>
        <begin position="1"/>
        <end position="30"/>
    </location>
</feature>
<evidence type="ECO:0000313" key="3">
    <source>
        <dbReference type="EMBL" id="KAK0556061.1"/>
    </source>
</evidence>
<dbReference type="EMBL" id="JAPDMZ010000020">
    <property type="protein sequence ID" value="KAK0556061.1"/>
    <property type="molecule type" value="Genomic_DNA"/>
</dbReference>
<proteinExistence type="inferred from homology"/>
<comment type="similarity">
    <text evidence="1">Belongs to the CDC123 family.</text>
</comment>
<dbReference type="Proteomes" id="UP001176517">
    <property type="component" value="Unassembled WGS sequence"/>
</dbReference>
<feature type="region of interest" description="Disordered" evidence="2">
    <location>
        <begin position="300"/>
        <end position="336"/>
    </location>
</feature>
<protein>
    <recommendedName>
        <fullName evidence="5">Cell division cycle protein 123</fullName>
    </recommendedName>
</protein>
<feature type="region of interest" description="Disordered" evidence="2">
    <location>
        <begin position="75"/>
        <end position="137"/>
    </location>
</feature>
<feature type="compositionally biased region" description="Low complexity" evidence="2">
    <location>
        <begin position="102"/>
        <end position="119"/>
    </location>
</feature>
<dbReference type="InterPro" id="IPR009772">
    <property type="entry name" value="CDC123"/>
</dbReference>
<feature type="compositionally biased region" description="Low complexity" evidence="2">
    <location>
        <begin position="82"/>
        <end position="92"/>
    </location>
</feature>
<evidence type="ECO:0008006" key="5">
    <source>
        <dbReference type="Google" id="ProtNLM"/>
    </source>
</evidence>
<dbReference type="AlphaFoldDB" id="A0AAN6GV96"/>
<accession>A0AAN6GV96</accession>
<comment type="caution">
    <text evidence="3">The sequence shown here is derived from an EMBL/GenBank/DDBJ whole genome shotgun (WGS) entry which is preliminary data.</text>
</comment>
<organism evidence="3 4">
    <name type="scientific">Tilletia horrida</name>
    <dbReference type="NCBI Taxonomy" id="155126"/>
    <lineage>
        <taxon>Eukaryota</taxon>
        <taxon>Fungi</taxon>
        <taxon>Dikarya</taxon>
        <taxon>Basidiomycota</taxon>
        <taxon>Ustilaginomycotina</taxon>
        <taxon>Exobasidiomycetes</taxon>
        <taxon>Tilletiales</taxon>
        <taxon>Tilletiaceae</taxon>
        <taxon>Tilletia</taxon>
    </lineage>
</organism>
<feature type="region of interest" description="Disordered" evidence="2">
    <location>
        <begin position="390"/>
        <end position="449"/>
    </location>
</feature>
<feature type="compositionally biased region" description="Polar residues" evidence="2">
    <location>
        <begin position="309"/>
        <end position="325"/>
    </location>
</feature>
<feature type="compositionally biased region" description="Acidic residues" evidence="2">
    <location>
        <begin position="403"/>
        <end position="426"/>
    </location>
</feature>
<dbReference type="Pfam" id="PF07065">
    <property type="entry name" value="D123"/>
    <property type="match status" value="2"/>
</dbReference>
<dbReference type="GO" id="GO:0005737">
    <property type="term" value="C:cytoplasm"/>
    <property type="evidence" value="ECO:0007669"/>
    <property type="project" value="TreeGrafter"/>
</dbReference>
<feature type="compositionally biased region" description="Polar residues" evidence="2">
    <location>
        <begin position="1"/>
        <end position="11"/>
    </location>
</feature>
<evidence type="ECO:0000256" key="1">
    <source>
        <dbReference type="ARBA" id="ARBA00011047"/>
    </source>
</evidence>
<name>A0AAN6GV96_9BASI</name>
<sequence>MPDVSAQSRPASASAVPATTDEEEQTPPSSLALKLTSFQRWYPFHRSHAPRATVINLSEVQPEFIPWLESGSFVLPDDPAEAETSSSSTGPSRSREWETAPDEAVTAPEPVPVPAQSEGQGDEDQSEDSSDEADALPAPTFPALHARLLQIIQKYDGAIFPKLNWSAPRDAAWIVPGATLRCTNPQDIYLLLKSSDFVATDIAQARELYLEPSPTSITADMEAMALQRRQQHQTSSPPLYLVIKQHYAFPTSHEFRCFVHRRRFIAISQRDTATAFPHLQPAAARRTIRKLITNFWKERIHHPSPPSSTSAAEGQTSQQGDQPAPTTEADHEADSRVPPTALLRDYVFDVYLTRDMGRVFLVDLAPWGIARTDPLLWEWDELERLSARRHARERGLESPNQEQEGDEDIGEEDDDAEDEEEDDDDALPLPPLRILISDPSNDATGADDASAMATSTRLFNTPTYAHNMVPADFHALASASMGQDGASKTLEELRDEWAAAVARASVD</sequence>
<evidence type="ECO:0000313" key="4">
    <source>
        <dbReference type="Proteomes" id="UP001176517"/>
    </source>
</evidence>
<keyword evidence="4" id="KW-1185">Reference proteome</keyword>
<evidence type="ECO:0000256" key="2">
    <source>
        <dbReference type="SAM" id="MobiDB-lite"/>
    </source>
</evidence>
<gene>
    <name evidence="3" type="ORF">OC846_001390</name>
</gene>
<dbReference type="PANTHER" id="PTHR15323:SF6">
    <property type="entry name" value="CELL DIVISION CYCLE PROTEIN 123 HOMOLOG"/>
    <property type="match status" value="1"/>
</dbReference>
<feature type="compositionally biased region" description="Acidic residues" evidence="2">
    <location>
        <begin position="120"/>
        <end position="134"/>
    </location>
</feature>